<dbReference type="SUPFAM" id="SSF51338">
    <property type="entry name" value="Composite domain of metallo-dependent hydrolases"/>
    <property type="match status" value="1"/>
</dbReference>
<dbReference type="Gene3D" id="3.20.20.140">
    <property type="entry name" value="Metal-dependent hydrolases"/>
    <property type="match status" value="1"/>
</dbReference>
<feature type="binding site" description="via carbamate group" evidence="1">
    <location>
        <position position="151"/>
    </location>
    <ligand>
        <name>Zn(2+)</name>
        <dbReference type="ChEBI" id="CHEBI:29105"/>
        <label>2</label>
    </ligand>
</feature>
<evidence type="ECO:0000256" key="1">
    <source>
        <dbReference type="PIRSR" id="PIRSR039004-1"/>
    </source>
</evidence>
<evidence type="ECO:0000256" key="2">
    <source>
        <dbReference type="PIRSR" id="PIRSR039004-2"/>
    </source>
</evidence>
<proteinExistence type="predicted"/>
<dbReference type="Gene3D" id="2.30.40.10">
    <property type="entry name" value="Urease, subunit C, domain 1"/>
    <property type="match status" value="1"/>
</dbReference>
<keyword evidence="4" id="KW-0378">Hydrolase</keyword>
<feature type="binding site" evidence="1">
    <location>
        <position position="184"/>
    </location>
    <ligand>
        <name>Zn(2+)</name>
        <dbReference type="ChEBI" id="CHEBI:29105"/>
        <label>2</label>
    </ligand>
</feature>
<evidence type="ECO:0000313" key="4">
    <source>
        <dbReference type="EMBL" id="MBB6514298.1"/>
    </source>
</evidence>
<feature type="site" description="Transition state stabilizer" evidence="3">
    <location>
        <position position="153"/>
    </location>
</feature>
<feature type="binding site" evidence="1">
    <location>
        <position position="57"/>
    </location>
    <ligand>
        <name>Zn(2+)</name>
        <dbReference type="ChEBI" id="CHEBI:29105"/>
        <label>1</label>
    </ligand>
</feature>
<feature type="modified residue" description="N6-carboxylysine" evidence="2">
    <location>
        <position position="151"/>
    </location>
</feature>
<dbReference type="NCBIfam" id="NF006689">
    <property type="entry name" value="PRK09237.1"/>
    <property type="match status" value="1"/>
</dbReference>
<sequence>MHSPYVLQNLQIPGESLIDITISDNQIQKISQAGSRSSYQHLNMKGLYVSSGWIDLHVHALSSLQPYGDDIDEIGIKQGVTTIVDAGSCGADNIHELYTQSFKSKTNVLAYLNISRLGLTRIDELSELHWLDREKLLEAVSFYEGFIVGLKARMSNSVVKNNAIEPLNIARNFSRLTNMPLMVHIGSAPPKITDILDLLEKNDIITHFLNGKDNNLFPNGAPLQELLSAISRGVHLDVGHGSASFSFPVAEAAKKHNIQPFTISSDIYKENRENGPVYSLASVASKFLHLGYSLKEIIHAITTLPANRINKPELGELKEHGAANLTLFNIENADIELVDSAGERRYASQQIIPKGVVINGELIIF</sequence>
<name>A0A841RV10_9BACI</name>
<dbReference type="GO" id="GO:0004151">
    <property type="term" value="F:dihydroorotase activity"/>
    <property type="evidence" value="ECO:0007669"/>
    <property type="project" value="UniProtKB-EC"/>
</dbReference>
<dbReference type="Pfam" id="PF22647">
    <property type="entry name" value="EF_0837-like_N"/>
    <property type="match status" value="1"/>
</dbReference>
<reference evidence="4 5" key="1">
    <citation type="submission" date="2020-08" db="EMBL/GenBank/DDBJ databases">
        <title>Genomic Encyclopedia of Type Strains, Phase IV (KMG-IV): sequencing the most valuable type-strain genomes for metagenomic binning, comparative biology and taxonomic classification.</title>
        <authorList>
            <person name="Goeker M."/>
        </authorList>
    </citation>
    <scope>NUCLEOTIDE SEQUENCE [LARGE SCALE GENOMIC DNA]</scope>
    <source>
        <strain evidence="4 5">DSM 11805</strain>
    </source>
</reference>
<dbReference type="InterPro" id="IPR047601">
    <property type="entry name" value="EF_0837-like"/>
</dbReference>
<dbReference type="RefSeq" id="WP_184251085.1">
    <property type="nucleotide sequence ID" value="NZ_BAAACU010000007.1"/>
</dbReference>
<dbReference type="Proteomes" id="UP000572212">
    <property type="component" value="Unassembled WGS sequence"/>
</dbReference>
<dbReference type="PANTHER" id="PTHR42717:SF1">
    <property type="entry name" value="IMIDAZOLONEPROPIONASE AND RELATED AMIDOHYDROLASES"/>
    <property type="match status" value="1"/>
</dbReference>
<dbReference type="PIRSF" id="PIRSF039004">
    <property type="entry name" value="ADE_EF_0837"/>
    <property type="match status" value="1"/>
</dbReference>
<dbReference type="InterPro" id="IPR020043">
    <property type="entry name" value="Deacetylase_Atu3266-like"/>
</dbReference>
<feature type="binding site" evidence="1">
    <location>
        <position position="59"/>
    </location>
    <ligand>
        <name>Zn(2+)</name>
        <dbReference type="ChEBI" id="CHEBI:29105"/>
        <label>1</label>
    </ligand>
</feature>
<protein>
    <submittedName>
        <fullName evidence="4">Dihydroorotase</fullName>
        <ecNumber evidence="4">3.5.2.3</ecNumber>
    </submittedName>
</protein>
<comment type="caution">
    <text evidence="4">The sequence shown here is derived from an EMBL/GenBank/DDBJ whole genome shotgun (WGS) entry which is preliminary data.</text>
</comment>
<feature type="binding site" evidence="1">
    <location>
        <position position="266"/>
    </location>
    <ligand>
        <name>Zn(2+)</name>
        <dbReference type="ChEBI" id="CHEBI:29105"/>
        <label>1</label>
    </ligand>
</feature>
<feature type="binding site" evidence="1">
    <location>
        <position position="207"/>
    </location>
    <ligand>
        <name>Zn(2+)</name>
        <dbReference type="ChEBI" id="CHEBI:29105"/>
        <label>2</label>
    </ligand>
</feature>
<keyword evidence="1" id="KW-0862">Zinc</keyword>
<dbReference type="InterPro" id="IPR011059">
    <property type="entry name" value="Metal-dep_hydrolase_composite"/>
</dbReference>
<keyword evidence="1" id="KW-0479">Metal-binding</keyword>
<keyword evidence="5" id="KW-1185">Reference proteome</keyword>
<organism evidence="4 5">
    <name type="scientific">Gracilibacillus halotolerans</name>
    <dbReference type="NCBI Taxonomy" id="74386"/>
    <lineage>
        <taxon>Bacteria</taxon>
        <taxon>Bacillati</taxon>
        <taxon>Bacillota</taxon>
        <taxon>Bacilli</taxon>
        <taxon>Bacillales</taxon>
        <taxon>Bacillaceae</taxon>
        <taxon>Gracilibacillus</taxon>
    </lineage>
</organism>
<dbReference type="GO" id="GO:0019213">
    <property type="term" value="F:deacetylase activity"/>
    <property type="evidence" value="ECO:0007669"/>
    <property type="project" value="InterPro"/>
</dbReference>
<dbReference type="SUPFAM" id="SSF51556">
    <property type="entry name" value="Metallo-dependent hydrolases"/>
    <property type="match status" value="1"/>
</dbReference>
<dbReference type="EC" id="3.5.2.3" evidence="4"/>
<dbReference type="GO" id="GO:0046872">
    <property type="term" value="F:metal ion binding"/>
    <property type="evidence" value="ECO:0007669"/>
    <property type="project" value="UniProtKB-KW"/>
</dbReference>
<evidence type="ECO:0000256" key="3">
    <source>
        <dbReference type="PIRSR" id="PIRSR039004-3"/>
    </source>
</evidence>
<evidence type="ECO:0000313" key="5">
    <source>
        <dbReference type="Proteomes" id="UP000572212"/>
    </source>
</evidence>
<dbReference type="NCBIfam" id="TIGR03583">
    <property type="entry name" value="EF_0837"/>
    <property type="match status" value="1"/>
</dbReference>
<dbReference type="EMBL" id="JACHON010000029">
    <property type="protein sequence ID" value="MBB6514298.1"/>
    <property type="molecule type" value="Genomic_DNA"/>
</dbReference>
<accession>A0A841RV10</accession>
<dbReference type="AlphaFoldDB" id="A0A841RV10"/>
<gene>
    <name evidence="4" type="ORF">GGQ92_003121</name>
</gene>
<feature type="binding site" description="via carbamate group" evidence="1">
    <location>
        <position position="151"/>
    </location>
    <ligand>
        <name>Zn(2+)</name>
        <dbReference type="ChEBI" id="CHEBI:29105"/>
        <label>1</label>
    </ligand>
</feature>
<dbReference type="PANTHER" id="PTHR42717">
    <property type="entry name" value="DIHYDROOROTASE-RELATED"/>
    <property type="match status" value="1"/>
</dbReference>
<dbReference type="InterPro" id="IPR032466">
    <property type="entry name" value="Metal_Hydrolase"/>
</dbReference>